<name>A0AAP8MZE0_9VIBR</name>
<keyword evidence="2" id="KW-0229">DNA integration</keyword>
<dbReference type="InterPro" id="IPR044068">
    <property type="entry name" value="CB"/>
</dbReference>
<dbReference type="PROSITE" id="PS51898">
    <property type="entry name" value="TYR_RECOMBINASE"/>
    <property type="match status" value="1"/>
</dbReference>
<evidence type="ECO:0000256" key="4">
    <source>
        <dbReference type="ARBA" id="ARBA00023172"/>
    </source>
</evidence>
<keyword evidence="4" id="KW-0233">DNA recombination</keyword>
<comment type="similarity">
    <text evidence="1">Belongs to the 'phage' integrase family.</text>
</comment>
<dbReference type="Pfam" id="PF13356">
    <property type="entry name" value="Arm-DNA-bind_3"/>
    <property type="match status" value="1"/>
</dbReference>
<sequence>MAIKGKITVTAIKSLRVEDKRLNDTEIAGFHARISTKGAIKYYLFYRLNGKQVNYLLGSASDITPAQARDIAKAKVGLVTQGQDIQEEKKEAKREYLIQKALKLGIFLEEKYYPYLVSRNPKTAQKTYQHIANRFDFLIDRQLGDISAWEIQKWIGDRRKEGRAAATINYSVNTLKGALSRAVDWGLIESHNLKTIKPIKEDNTRIRYLTIEEEHRLLSVIQDRDQLIREKRVSANHHREKRGQELHPFFEGVRFVDYVEPIILTAMHTGLRRGELLSLTWDDVFFPNQYLVVKATEAKSKKTRIVPLNPTVLEVLREWRQQNPFCNYVFVSGEDKPLTDIKKPWLRLVEHAGLVNFNFHDLRHHFASKLVMAGVDLNTVRELLGHSDLKMTLRYAHLAPEHKAAAVNLIG</sequence>
<protein>
    <submittedName>
        <fullName evidence="8">Integrase</fullName>
    </submittedName>
</protein>
<dbReference type="InterPro" id="IPR010998">
    <property type="entry name" value="Integrase_recombinase_N"/>
</dbReference>
<dbReference type="AlphaFoldDB" id="A0AAP8MZE0"/>
<dbReference type="GO" id="GO:0015074">
    <property type="term" value="P:DNA integration"/>
    <property type="evidence" value="ECO:0007669"/>
    <property type="project" value="UniProtKB-KW"/>
</dbReference>
<evidence type="ECO:0000256" key="3">
    <source>
        <dbReference type="ARBA" id="ARBA00023125"/>
    </source>
</evidence>
<evidence type="ECO:0000256" key="2">
    <source>
        <dbReference type="ARBA" id="ARBA00022908"/>
    </source>
</evidence>
<feature type="domain" description="Tyr recombinase" evidence="6">
    <location>
        <begin position="204"/>
        <end position="408"/>
    </location>
</feature>
<dbReference type="InterPro" id="IPR050808">
    <property type="entry name" value="Phage_Integrase"/>
</dbReference>
<evidence type="ECO:0000313" key="8">
    <source>
        <dbReference type="EMBL" id="PMP16757.1"/>
    </source>
</evidence>
<dbReference type="EMBL" id="MDBO01000002">
    <property type="protein sequence ID" value="PMP16757.1"/>
    <property type="molecule type" value="Genomic_DNA"/>
</dbReference>
<dbReference type="GO" id="GO:0006310">
    <property type="term" value="P:DNA recombination"/>
    <property type="evidence" value="ECO:0007669"/>
    <property type="project" value="UniProtKB-KW"/>
</dbReference>
<dbReference type="Gene3D" id="3.30.160.390">
    <property type="entry name" value="Integrase, DNA-binding domain"/>
    <property type="match status" value="1"/>
</dbReference>
<dbReference type="Gene3D" id="1.10.150.130">
    <property type="match status" value="1"/>
</dbReference>
<dbReference type="Proteomes" id="UP000235611">
    <property type="component" value="Unassembled WGS sequence"/>
</dbReference>
<dbReference type="InterPro" id="IPR002104">
    <property type="entry name" value="Integrase_catalytic"/>
</dbReference>
<dbReference type="SUPFAM" id="SSF56349">
    <property type="entry name" value="DNA breaking-rejoining enzymes"/>
    <property type="match status" value="1"/>
</dbReference>
<dbReference type="PANTHER" id="PTHR30629:SF2">
    <property type="entry name" value="PROPHAGE INTEGRASE INTS-RELATED"/>
    <property type="match status" value="1"/>
</dbReference>
<feature type="domain" description="Core-binding (CB)" evidence="7">
    <location>
        <begin position="106"/>
        <end position="183"/>
    </location>
</feature>
<dbReference type="InterPro" id="IPR011010">
    <property type="entry name" value="DNA_brk_join_enz"/>
</dbReference>
<evidence type="ECO:0000259" key="6">
    <source>
        <dbReference type="PROSITE" id="PS51898"/>
    </source>
</evidence>
<reference evidence="9" key="1">
    <citation type="submission" date="2016-07" db="EMBL/GenBank/DDBJ databases">
        <title>Nontailed viruses are major unrecognized killers of bacteria in the ocean.</title>
        <authorList>
            <person name="Kauffman K."/>
            <person name="Hussain F."/>
            <person name="Yang J."/>
            <person name="Arevalo P."/>
            <person name="Brown J."/>
            <person name="Cutler M."/>
            <person name="Kelly L."/>
            <person name="Polz M.F."/>
        </authorList>
    </citation>
    <scope>NUCLEOTIDE SEQUENCE [LARGE SCALE GENOMIC DNA]</scope>
    <source>
        <strain evidence="9">10N.222.49.A5</strain>
    </source>
</reference>
<evidence type="ECO:0000256" key="1">
    <source>
        <dbReference type="ARBA" id="ARBA00008857"/>
    </source>
</evidence>
<dbReference type="Gene3D" id="1.10.443.10">
    <property type="entry name" value="Intergrase catalytic core"/>
    <property type="match status" value="1"/>
</dbReference>
<evidence type="ECO:0000256" key="5">
    <source>
        <dbReference type="PROSITE-ProRule" id="PRU01248"/>
    </source>
</evidence>
<dbReference type="PROSITE" id="PS51900">
    <property type="entry name" value="CB"/>
    <property type="match status" value="1"/>
</dbReference>
<dbReference type="Pfam" id="PF00589">
    <property type="entry name" value="Phage_integrase"/>
    <property type="match status" value="1"/>
</dbReference>
<dbReference type="InterPro" id="IPR013762">
    <property type="entry name" value="Integrase-like_cat_sf"/>
</dbReference>
<dbReference type="PANTHER" id="PTHR30629">
    <property type="entry name" value="PROPHAGE INTEGRASE"/>
    <property type="match status" value="1"/>
</dbReference>
<dbReference type="InterPro" id="IPR025166">
    <property type="entry name" value="Integrase_DNA_bind_dom"/>
</dbReference>
<organism evidence="8 9">
    <name type="scientific">Vibrio breoganii</name>
    <dbReference type="NCBI Taxonomy" id="553239"/>
    <lineage>
        <taxon>Bacteria</taxon>
        <taxon>Pseudomonadati</taxon>
        <taxon>Pseudomonadota</taxon>
        <taxon>Gammaproteobacteria</taxon>
        <taxon>Vibrionales</taxon>
        <taxon>Vibrionaceae</taxon>
        <taxon>Vibrio</taxon>
    </lineage>
</organism>
<evidence type="ECO:0000259" key="7">
    <source>
        <dbReference type="PROSITE" id="PS51900"/>
    </source>
</evidence>
<dbReference type="GO" id="GO:0003677">
    <property type="term" value="F:DNA binding"/>
    <property type="evidence" value="ECO:0007669"/>
    <property type="project" value="UniProtKB-UniRule"/>
</dbReference>
<accession>A0AAP8MZE0</accession>
<evidence type="ECO:0000313" key="9">
    <source>
        <dbReference type="Proteomes" id="UP000235611"/>
    </source>
</evidence>
<dbReference type="RefSeq" id="WP_102328975.1">
    <property type="nucleotide sequence ID" value="NZ_MCXN02000001.1"/>
</dbReference>
<keyword evidence="3 5" id="KW-0238">DNA-binding</keyword>
<gene>
    <name evidence="8" type="ORF">BCS93_00625</name>
</gene>
<proteinExistence type="inferred from homology"/>
<comment type="caution">
    <text evidence="8">The sequence shown here is derived from an EMBL/GenBank/DDBJ whole genome shotgun (WGS) entry which is preliminary data.</text>
</comment>
<dbReference type="InterPro" id="IPR038488">
    <property type="entry name" value="Integrase_DNA-bd_sf"/>
</dbReference>
<dbReference type="CDD" id="cd00796">
    <property type="entry name" value="INT_Rci_Hp1_C"/>
    <property type="match status" value="1"/>
</dbReference>